<evidence type="ECO:0000313" key="3">
    <source>
        <dbReference type="WBParaSite" id="TCNE_0001066501-mRNA-1"/>
    </source>
</evidence>
<protein>
    <submittedName>
        <fullName evidence="3">Secreted protein</fullName>
    </submittedName>
</protein>
<organism evidence="2 3">
    <name type="scientific">Toxocara canis</name>
    <name type="common">Canine roundworm</name>
    <dbReference type="NCBI Taxonomy" id="6265"/>
    <lineage>
        <taxon>Eukaryota</taxon>
        <taxon>Metazoa</taxon>
        <taxon>Ecdysozoa</taxon>
        <taxon>Nematoda</taxon>
        <taxon>Chromadorea</taxon>
        <taxon>Rhabditida</taxon>
        <taxon>Spirurina</taxon>
        <taxon>Ascaridomorpha</taxon>
        <taxon>Ascaridoidea</taxon>
        <taxon>Toxocaridae</taxon>
        <taxon>Toxocara</taxon>
    </lineage>
</organism>
<reference evidence="3" key="1">
    <citation type="submission" date="2016-06" db="UniProtKB">
        <authorList>
            <consortium name="WormBaseParasite"/>
        </authorList>
    </citation>
    <scope>IDENTIFICATION</scope>
</reference>
<sequence length="89" mass="9541">MRAHVCVRACSPVGCDTVCDVLLLLLNADAVWLQLQQQQQQRAVFCSALVSFSSFCALISFSGRGDRAALQARRARAVLARLSGSASSL</sequence>
<proteinExistence type="predicted"/>
<dbReference type="EMBL" id="UYWY01020577">
    <property type="protein sequence ID" value="VDM41986.1"/>
    <property type="molecule type" value="Genomic_DNA"/>
</dbReference>
<keyword evidence="2" id="KW-1185">Reference proteome</keyword>
<evidence type="ECO:0000313" key="1">
    <source>
        <dbReference type="EMBL" id="VDM41986.1"/>
    </source>
</evidence>
<dbReference type="AlphaFoldDB" id="A0A183UQ95"/>
<reference evidence="1 2" key="2">
    <citation type="submission" date="2018-11" db="EMBL/GenBank/DDBJ databases">
        <authorList>
            <consortium name="Pathogen Informatics"/>
        </authorList>
    </citation>
    <scope>NUCLEOTIDE SEQUENCE [LARGE SCALE GENOMIC DNA]</scope>
</reference>
<gene>
    <name evidence="1" type="ORF">TCNE_LOCUS10665</name>
</gene>
<name>A0A183UQ95_TOXCA</name>
<evidence type="ECO:0000313" key="2">
    <source>
        <dbReference type="Proteomes" id="UP000050794"/>
    </source>
</evidence>
<dbReference type="Proteomes" id="UP000050794">
    <property type="component" value="Unassembled WGS sequence"/>
</dbReference>
<accession>A0A183UQ95</accession>
<dbReference type="WBParaSite" id="TCNE_0001066501-mRNA-1">
    <property type="protein sequence ID" value="TCNE_0001066501-mRNA-1"/>
    <property type="gene ID" value="TCNE_0001066501"/>
</dbReference>